<feature type="transmembrane region" description="Helical" evidence="11">
    <location>
        <begin position="32"/>
        <end position="51"/>
    </location>
</feature>
<dbReference type="InterPro" id="IPR001460">
    <property type="entry name" value="PCN-bd_Tpept"/>
</dbReference>
<evidence type="ECO:0000259" key="12">
    <source>
        <dbReference type="Pfam" id="PF00905"/>
    </source>
</evidence>
<keyword evidence="15" id="KW-1185">Reference proteome</keyword>
<keyword evidence="8 11" id="KW-0472">Membrane</keyword>
<keyword evidence="4 11" id="KW-0812">Transmembrane</keyword>
<dbReference type="PANTHER" id="PTHR30627:SF2">
    <property type="entry name" value="PEPTIDOGLYCAN D,D-TRANSPEPTIDASE MRDA"/>
    <property type="match status" value="1"/>
</dbReference>
<evidence type="ECO:0000256" key="9">
    <source>
        <dbReference type="ARBA" id="ARBA00023316"/>
    </source>
</evidence>
<keyword evidence="9" id="KW-0961">Cell wall biogenesis/degradation</keyword>
<comment type="subcellular location">
    <subcellularLocation>
        <location evidence="1">Cell membrane</location>
        <topology evidence="1">Single-pass membrane protein</topology>
    </subcellularLocation>
</comment>
<dbReference type="GO" id="GO:0071555">
    <property type="term" value="P:cell wall organization"/>
    <property type="evidence" value="ECO:0007669"/>
    <property type="project" value="UniProtKB-KW"/>
</dbReference>
<dbReference type="Pfam" id="PF03717">
    <property type="entry name" value="PBP_dimer"/>
    <property type="match status" value="1"/>
</dbReference>
<evidence type="ECO:0000256" key="11">
    <source>
        <dbReference type="SAM" id="Phobius"/>
    </source>
</evidence>
<feature type="domain" description="Penicillin-binding protein transpeptidase" evidence="12">
    <location>
        <begin position="361"/>
        <end position="702"/>
    </location>
</feature>
<dbReference type="GO" id="GO:0005886">
    <property type="term" value="C:plasma membrane"/>
    <property type="evidence" value="ECO:0007669"/>
    <property type="project" value="UniProtKB-SubCell"/>
</dbReference>
<dbReference type="PANTHER" id="PTHR30627">
    <property type="entry name" value="PEPTIDOGLYCAN D,D-TRANSPEPTIDASE"/>
    <property type="match status" value="1"/>
</dbReference>
<keyword evidence="3" id="KW-1003">Cell membrane</keyword>
<dbReference type="EMBL" id="BDEC01000056">
    <property type="protein sequence ID" value="GBD68550.1"/>
    <property type="molecule type" value="Genomic_DNA"/>
</dbReference>
<dbReference type="GO" id="GO:0009252">
    <property type="term" value="P:peptidoglycan biosynthetic process"/>
    <property type="evidence" value="ECO:0007669"/>
    <property type="project" value="UniProtKB-KW"/>
</dbReference>
<dbReference type="Gene3D" id="3.40.710.10">
    <property type="entry name" value="DD-peptidase/beta-lactamase superfamily"/>
    <property type="match status" value="1"/>
</dbReference>
<gene>
    <name evidence="14" type="primary">pbp2b</name>
    <name evidence="14" type="ORF">TEHN7118_1356</name>
</gene>
<dbReference type="GO" id="GO:0008360">
    <property type="term" value="P:regulation of cell shape"/>
    <property type="evidence" value="ECO:0007669"/>
    <property type="project" value="UniProtKB-KW"/>
</dbReference>
<feature type="region of interest" description="Disordered" evidence="10">
    <location>
        <begin position="1"/>
        <end position="20"/>
    </location>
</feature>
<keyword evidence="7 11" id="KW-1133">Transmembrane helix</keyword>
<keyword evidence="5" id="KW-0133">Cell shape</keyword>
<evidence type="ECO:0000256" key="4">
    <source>
        <dbReference type="ARBA" id="ARBA00022692"/>
    </source>
</evidence>
<dbReference type="SUPFAM" id="SSF56519">
    <property type="entry name" value="Penicillin binding protein dimerisation domain"/>
    <property type="match status" value="1"/>
</dbReference>
<dbReference type="GO" id="GO:0071972">
    <property type="term" value="F:peptidoglycan L,D-transpeptidase activity"/>
    <property type="evidence" value="ECO:0007669"/>
    <property type="project" value="TreeGrafter"/>
</dbReference>
<evidence type="ECO:0000256" key="2">
    <source>
        <dbReference type="ARBA" id="ARBA00007171"/>
    </source>
</evidence>
<dbReference type="InterPro" id="IPR005311">
    <property type="entry name" value="PBP_dimer"/>
</dbReference>
<keyword evidence="6" id="KW-0573">Peptidoglycan synthesis</keyword>
<dbReference type="InterPro" id="IPR050515">
    <property type="entry name" value="Beta-lactam/transpept"/>
</dbReference>
<dbReference type="InterPro" id="IPR036138">
    <property type="entry name" value="PBP_dimer_sf"/>
</dbReference>
<proteinExistence type="inferred from homology"/>
<evidence type="ECO:0000256" key="7">
    <source>
        <dbReference type="ARBA" id="ARBA00022989"/>
    </source>
</evidence>
<evidence type="ECO:0000256" key="1">
    <source>
        <dbReference type="ARBA" id="ARBA00004162"/>
    </source>
</evidence>
<reference evidence="14 15" key="1">
    <citation type="submission" date="2016-05" db="EMBL/GenBank/DDBJ databases">
        <title>Whole genome sequencing of Tetragenococcus halophilus subsp. halophilus NISL 7118.</title>
        <authorList>
            <person name="Shiwa Y."/>
            <person name="Nishimura I."/>
            <person name="Yoshikawa H."/>
            <person name="Koyama Y."/>
            <person name="Oguma T."/>
        </authorList>
    </citation>
    <scope>NUCLEOTIDE SEQUENCE [LARGE SCALE GENOMIC DNA]</scope>
    <source>
        <strain evidence="14 15">NISL 7118</strain>
    </source>
</reference>
<evidence type="ECO:0000256" key="3">
    <source>
        <dbReference type="ARBA" id="ARBA00022475"/>
    </source>
</evidence>
<dbReference type="Gene3D" id="3.90.1310.10">
    <property type="entry name" value="Penicillin-binding protein 2a (Domain 2)"/>
    <property type="match status" value="1"/>
</dbReference>
<evidence type="ECO:0000259" key="13">
    <source>
        <dbReference type="Pfam" id="PF03717"/>
    </source>
</evidence>
<evidence type="ECO:0000256" key="5">
    <source>
        <dbReference type="ARBA" id="ARBA00022960"/>
    </source>
</evidence>
<evidence type="ECO:0000256" key="8">
    <source>
        <dbReference type="ARBA" id="ARBA00023136"/>
    </source>
</evidence>
<evidence type="ECO:0000313" key="15">
    <source>
        <dbReference type="Proteomes" id="UP000236214"/>
    </source>
</evidence>
<dbReference type="AlphaFoldDB" id="A0A2H6CU87"/>
<dbReference type="Proteomes" id="UP000236214">
    <property type="component" value="Unassembled WGS sequence"/>
</dbReference>
<evidence type="ECO:0000256" key="6">
    <source>
        <dbReference type="ARBA" id="ARBA00022984"/>
    </source>
</evidence>
<dbReference type="SUPFAM" id="SSF56601">
    <property type="entry name" value="beta-lactamase/transpeptidase-like"/>
    <property type="match status" value="1"/>
</dbReference>
<evidence type="ECO:0000256" key="10">
    <source>
        <dbReference type="SAM" id="MobiDB-lite"/>
    </source>
</evidence>
<name>A0A2H6CU87_TETHA</name>
<comment type="caution">
    <text evidence="14">The sequence shown here is derived from an EMBL/GenBank/DDBJ whole genome shotgun (WGS) entry which is preliminary data.</text>
</comment>
<dbReference type="RefSeq" id="WP_103103534.1">
    <property type="nucleotide sequence ID" value="NZ_BDEC01000056.1"/>
</dbReference>
<comment type="similarity">
    <text evidence="2">Belongs to the transpeptidase family.</text>
</comment>
<accession>A0A2H6CU87</accession>
<feature type="domain" description="Penicillin-binding protein dimerisation" evidence="13">
    <location>
        <begin position="77"/>
        <end position="314"/>
    </location>
</feature>
<dbReference type="InterPro" id="IPR012338">
    <property type="entry name" value="Beta-lactam/transpept-like"/>
</dbReference>
<organism evidence="14 15">
    <name type="scientific">Tetragenococcus halophilus subsp. halophilus</name>
    <dbReference type="NCBI Taxonomy" id="1513897"/>
    <lineage>
        <taxon>Bacteria</taxon>
        <taxon>Bacillati</taxon>
        <taxon>Bacillota</taxon>
        <taxon>Bacilli</taxon>
        <taxon>Lactobacillales</taxon>
        <taxon>Enterococcaceae</taxon>
        <taxon>Tetragenococcus</taxon>
    </lineage>
</organism>
<evidence type="ECO:0000313" key="14">
    <source>
        <dbReference type="EMBL" id="GBD68550.1"/>
    </source>
</evidence>
<dbReference type="Pfam" id="PF00905">
    <property type="entry name" value="Transpeptidase"/>
    <property type="match status" value="1"/>
</dbReference>
<dbReference type="GO" id="GO:0008658">
    <property type="term" value="F:penicillin binding"/>
    <property type="evidence" value="ECO:0007669"/>
    <property type="project" value="InterPro"/>
</dbReference>
<sequence length="711" mass="78757">MSKKNNHLRNSQNNENEEKNYTYKRSHVPFRLNVLFVVIFILFVALVIQLGNLQIVNSDNMETRIKASTERTIEQGTPRGTIYDSQGEPLVDNNSEASITFTRGLDMQAQDLLDIAIKLDDLIDIDVDEDKLTERDLKDFWLADEDHLETARDRLTSKESNLSDAEEYSALVDKVEDDEIDFNEDQLRLATIFQRLNGTQELSTDFVKNQDVSDEEIARVSERSTELPGVSTGMDWTRKTVTDDSPLQSAIGQVSTQEQGLPAEEEEEYIDKGYSRNDRVGTSYLEKQYESVLQGTKAKIEVSVDRNGQIVDQKTLSEGEKGDNLKLSIDSEFQQRVDKIVRDNYQGLIDDGMANYSPGIYAVAMNPKTGEILSMNGYYHETGSSDISEDAIGTYTKSFTPGSVVKAGTLTAGWKAGAIQGNQVLYDQPIRLAGSNNKASIFNKNGNNNQNVSAQKALEYSSNSYMIQVALKMMGINYDGETIAIPGVQNQKGVYKQLRDAMAQYGLGAETGIDLPGETTGIRTSVDDLSDAKGQAGNVLDLAFGQFDTYTPMQLVQYVSTVANDGQRVRPHLVTGIYGNDDKGGLGDEKDKIDTEVLNDVDISEGNLNTIQKGFHDVAHGDDAWTTAKGLDDAEMDLAAKTGTAEMVVVEDGDEIQVDGLSMVSYGPYDDPEIAFAVMIPQVRRSDDRGKPNEKITKEVMDAYYDLYKDN</sequence>
<protein>
    <submittedName>
        <fullName evidence="14">Penicillin-binding protein 2b</fullName>
    </submittedName>
</protein>
<dbReference type="Gene3D" id="1.10.10.1230">
    <property type="entry name" value="Penicillin-binding protein, N-terminal non-catalytic domain, head sub-domain"/>
    <property type="match status" value="1"/>
</dbReference>